<dbReference type="Proteomes" id="UP000033649">
    <property type="component" value="Unassembled WGS sequence"/>
</dbReference>
<gene>
    <name evidence="1" type="ORF">VE26_14575</name>
</gene>
<comment type="caution">
    <text evidence="1">The sequence shown here is derived from an EMBL/GenBank/DDBJ whole genome shotgun (WGS) entry which is preliminary data.</text>
</comment>
<sequence>MQMTNTSESRDEYVTIIAPTANEAMAQFKARGLDVQGYAIAGRIGRHQFTLVGGEDAQELFSGAGMIAATFARKIPG</sequence>
<dbReference type="AlphaFoldDB" id="A0A0F5FGZ5"/>
<dbReference type="STRING" id="429727.VE26_14575"/>
<protein>
    <submittedName>
        <fullName evidence="1">Uncharacterized protein</fullName>
    </submittedName>
</protein>
<accession>A0A0F5FGZ5</accession>
<reference evidence="1 2" key="1">
    <citation type="submission" date="2015-03" db="EMBL/GenBank/DDBJ databases">
        <authorList>
            <person name="Hassan Y."/>
            <person name="Lepp D."/>
            <person name="Li X.-Z."/>
            <person name="Zhou T."/>
        </authorList>
    </citation>
    <scope>NUCLEOTIDE SEQUENCE [LARGE SCALE GENOMIC DNA]</scope>
    <source>
        <strain evidence="1 2">IPL18</strain>
    </source>
</reference>
<dbReference type="EMBL" id="JZEY01000061">
    <property type="protein sequence ID" value="KKB07860.1"/>
    <property type="molecule type" value="Genomic_DNA"/>
</dbReference>
<name>A0A0F5FGZ5_9HYPH</name>
<dbReference type="PATRIC" id="fig|429727.3.peg.2988"/>
<evidence type="ECO:0000313" key="1">
    <source>
        <dbReference type="EMBL" id="KKB07860.1"/>
    </source>
</evidence>
<keyword evidence="2" id="KW-1185">Reference proteome</keyword>
<organism evidence="1 2">
    <name type="scientific">Devosia chinhatensis</name>
    <dbReference type="NCBI Taxonomy" id="429727"/>
    <lineage>
        <taxon>Bacteria</taxon>
        <taxon>Pseudomonadati</taxon>
        <taxon>Pseudomonadota</taxon>
        <taxon>Alphaproteobacteria</taxon>
        <taxon>Hyphomicrobiales</taxon>
        <taxon>Devosiaceae</taxon>
        <taxon>Devosia</taxon>
    </lineage>
</organism>
<evidence type="ECO:0000313" key="2">
    <source>
        <dbReference type="Proteomes" id="UP000033649"/>
    </source>
</evidence>
<proteinExistence type="predicted"/>